<evidence type="ECO:0000313" key="1">
    <source>
        <dbReference type="EMBL" id="CAD7684259.1"/>
    </source>
</evidence>
<organism evidence="1 2">
    <name type="scientific">Nyctereutes procyonoides</name>
    <name type="common">Raccoon dog</name>
    <name type="synonym">Canis procyonoides</name>
    <dbReference type="NCBI Taxonomy" id="34880"/>
    <lineage>
        <taxon>Eukaryota</taxon>
        <taxon>Metazoa</taxon>
        <taxon>Chordata</taxon>
        <taxon>Craniata</taxon>
        <taxon>Vertebrata</taxon>
        <taxon>Euteleostomi</taxon>
        <taxon>Mammalia</taxon>
        <taxon>Eutheria</taxon>
        <taxon>Laurasiatheria</taxon>
        <taxon>Carnivora</taxon>
        <taxon>Caniformia</taxon>
        <taxon>Canidae</taxon>
        <taxon>Nyctereutes</taxon>
    </lineage>
</organism>
<dbReference type="InterPro" id="IPR020568">
    <property type="entry name" value="Ribosomal_Su5_D2-typ_SF"/>
</dbReference>
<gene>
    <name evidence="1" type="ORF">NYPRO_LOCUS17052</name>
</gene>
<dbReference type="SUPFAM" id="SSF54211">
    <property type="entry name" value="Ribosomal protein S5 domain 2-like"/>
    <property type="match status" value="1"/>
</dbReference>
<name>A0A811Z8M3_NYCPR</name>
<dbReference type="EMBL" id="CAJHUB010000757">
    <property type="protein sequence ID" value="CAD7684259.1"/>
    <property type="molecule type" value="Genomic_DNA"/>
</dbReference>
<accession>A0A811Z8M3</accession>
<sequence length="75" mass="8288">MMAPGVVHCRQGNNLIQVNGQPPEMIPQCTLQYKLLEPVLGSGHMAQISTILQSSGVQKYMDEASKQELRCLHPI</sequence>
<comment type="caution">
    <text evidence="1">The sequence shown here is derived from an EMBL/GenBank/DDBJ whole genome shotgun (WGS) entry which is preliminary data.</text>
</comment>
<dbReference type="Proteomes" id="UP000645828">
    <property type="component" value="Unassembled WGS sequence"/>
</dbReference>
<proteinExistence type="predicted"/>
<evidence type="ECO:0000313" key="2">
    <source>
        <dbReference type="Proteomes" id="UP000645828"/>
    </source>
</evidence>
<reference evidence="1" key="1">
    <citation type="submission" date="2020-12" db="EMBL/GenBank/DDBJ databases">
        <authorList>
            <consortium name="Molecular Ecology Group"/>
        </authorList>
    </citation>
    <scope>NUCLEOTIDE SEQUENCE</scope>
    <source>
        <strain evidence="1">TBG_1078</strain>
    </source>
</reference>
<dbReference type="AlphaFoldDB" id="A0A811Z8M3"/>
<keyword evidence="2" id="KW-1185">Reference proteome</keyword>
<protein>
    <submittedName>
        <fullName evidence="1">(raccoon dog) hypothetical protein</fullName>
    </submittedName>
</protein>